<dbReference type="AlphaFoldDB" id="A0A0W1SLS2"/>
<dbReference type="InterPro" id="IPR055693">
    <property type="entry name" value="DUF7269"/>
</dbReference>
<protein>
    <submittedName>
        <fullName evidence="1">Uncharacterized protein</fullName>
    </submittedName>
</protein>
<dbReference type="Pfam" id="PF23933">
    <property type="entry name" value="DUF7269"/>
    <property type="match status" value="1"/>
</dbReference>
<keyword evidence="2" id="KW-1185">Reference proteome</keyword>
<comment type="caution">
    <text evidence="1">The sequence shown here is derived from an EMBL/GenBank/DDBJ whole genome shotgun (WGS) entry which is preliminary data.</text>
</comment>
<gene>
    <name evidence="1" type="ORF">AUR66_14895</name>
</gene>
<accession>A0A0W1SLS2</accession>
<reference evidence="1 2" key="1">
    <citation type="submission" date="2015-12" db="EMBL/GenBank/DDBJ databases">
        <title>Haloferax profundi sp. nov. isolated from the Discovery deep brine-seawater interface in the Red Sea.</title>
        <authorList>
            <person name="Zhang G."/>
            <person name="Stingl U."/>
            <person name="Rashid M."/>
        </authorList>
    </citation>
    <scope>NUCLEOTIDE SEQUENCE [LARGE SCALE GENOMIC DNA]</scope>
    <source>
        <strain evidence="1 2">SB29</strain>
    </source>
</reference>
<sequence length="140" mass="15515">MPLAVATDPFELYSEQPPEAAYRSPSPVANGDLDRLIEQISAGPSYRAEQKLRAALRSTAIELEQQHRTGRDAATAAINDGSWTDDPYAATFFGAEARLPLRGRIQSWLVPQKHLETQISRTITELEQRVDPAAKEGRTQ</sequence>
<evidence type="ECO:0000313" key="1">
    <source>
        <dbReference type="EMBL" id="KTG27114.1"/>
    </source>
</evidence>
<name>A0A0W1SLS2_9EURY</name>
<evidence type="ECO:0000313" key="2">
    <source>
        <dbReference type="Proteomes" id="UP000053157"/>
    </source>
</evidence>
<dbReference type="Proteomes" id="UP000053157">
    <property type="component" value="Unassembled WGS sequence"/>
</dbReference>
<proteinExistence type="predicted"/>
<organism evidence="1 2">
    <name type="scientific">Haloferax profundi</name>
    <dbReference type="NCBI Taxonomy" id="1544718"/>
    <lineage>
        <taxon>Archaea</taxon>
        <taxon>Methanobacteriati</taxon>
        <taxon>Methanobacteriota</taxon>
        <taxon>Stenosarchaea group</taxon>
        <taxon>Halobacteria</taxon>
        <taxon>Halobacteriales</taxon>
        <taxon>Haloferacaceae</taxon>
        <taxon>Haloferax</taxon>
    </lineage>
</organism>
<dbReference type="EMBL" id="LOPV01000192">
    <property type="protein sequence ID" value="KTG27114.1"/>
    <property type="molecule type" value="Genomic_DNA"/>
</dbReference>